<sequence>MKPMNTLLDVVEEAKARTIFWAICVFGISYFLSHTSKSMWMNIPISVLILVAFRYLSYEVELHWKVRAVQRQTYLSHLEKKQLSVDDPRLSRVTTTTKWRRKIDSPIVETAIDDFINKILQDFVVDLWYSSITPDKEAPELIRTLILDVLGEISGRIKQINLVELLTRDMVDLIGNQLDLFRKNQLKIGTDMGTLSFEERDERLKRQLMTSRELHPALVSPEFEHKVLQQMVGGVLAVVLRPQEAQCPLVRCISRELLTCLVVQPIMSFASPVYVNELIEYIFFSNNDNAGTEVVPYGSLEATYPAHADKVLEANTLVVEPQHSRGMSSTHTGDLVLSKADGVASGLEEGHQTMLQGLSLPIQPRAAEWALILEAATKRRTQVLTPENLENMWTKGRNYKKKTAKLMQVEASSGSGKIDLVIMSTDIPARGPGKELSTNANKNNADLIREEPSKSFHSNDGSEETTRSVDSTNQLKRSTSTPDMDASFTCKGDENIVYKDYYGSNFSKHKEEPIAELVSHSDGSSYVPKLKCRVVGAYFEKLGSNSFAVYSIAVTDAENKTWFVKRRYRNFERLHRHLKEIRNYSLSLPPKRFLSSSIDDYFVHQRCILLDKYLQDLLAIANIAEQHEVWDFLSASSKNYSFGKSTSVMKTLAVNMDDAMDDIVRQFKRKVVGSSPSHMNSSTQAEHSITLPWIEEDTKKLSPTYRNMETYQSVSDDDAHDEDHSSTLASGWHSDNELKGLPPRIIKRKEESNSLVFQKSEQSEQFKRIRLDNFSTVNNLVASDTMEDLAQVPPEWTPPNVSVPLLNLVDNIFQLNRRGWLRRQVLWISKQVLQLIMEDAIDDWILRQINWLRKDEIIAHGIHWVQDILWPNGTFFIKFGSSQEKANGNYFSQKSTLNRSQRYSDRVGGPSSFEFQLEATRRASDVKKMILGGAPTALVSLIGHRQYRRCAKDVYYFLQSSVCLKQLGYSMLELVIVSIFPELRDLIIEIHQKSHAN</sequence>
<proteinExistence type="predicted"/>
<evidence type="ECO:0000259" key="5">
    <source>
        <dbReference type="PROSITE" id="PS51207"/>
    </source>
</evidence>
<dbReference type="Gene3D" id="3.30.1520.10">
    <property type="entry name" value="Phox-like domain"/>
    <property type="match status" value="1"/>
</dbReference>
<dbReference type="SUPFAM" id="SSF64268">
    <property type="entry name" value="PX domain"/>
    <property type="match status" value="1"/>
</dbReference>
<feature type="domain" description="PXA" evidence="5">
    <location>
        <begin position="105"/>
        <end position="287"/>
    </location>
</feature>
<dbReference type="PANTHER" id="PTHR22999">
    <property type="entry name" value="PX SERINE/THREONINE KINASE PXK"/>
    <property type="match status" value="1"/>
</dbReference>
<dbReference type="GO" id="GO:0005768">
    <property type="term" value="C:endosome"/>
    <property type="evidence" value="ECO:0007669"/>
    <property type="project" value="UniProtKB-ARBA"/>
</dbReference>
<reference evidence="6 7" key="1">
    <citation type="journal article" date="2024" name="Plant Biotechnol. J.">
        <title>Dendrobium thyrsiflorum genome and its molecular insights into genes involved in important horticultural traits.</title>
        <authorList>
            <person name="Chen B."/>
            <person name="Wang J.Y."/>
            <person name="Zheng P.J."/>
            <person name="Li K.L."/>
            <person name="Liang Y.M."/>
            <person name="Chen X.F."/>
            <person name="Zhang C."/>
            <person name="Zhao X."/>
            <person name="He X."/>
            <person name="Zhang G.Q."/>
            <person name="Liu Z.J."/>
            <person name="Xu Q."/>
        </authorList>
    </citation>
    <scope>NUCLEOTIDE SEQUENCE [LARGE SCALE GENOMIC DNA]</scope>
    <source>
        <strain evidence="6">GZMU011</strain>
    </source>
</reference>
<dbReference type="EMBL" id="JANQDX010000010">
    <property type="protein sequence ID" value="KAL0917590.1"/>
    <property type="molecule type" value="Genomic_DNA"/>
</dbReference>
<feature type="region of interest" description="Disordered" evidence="3">
    <location>
        <begin position="713"/>
        <end position="736"/>
    </location>
</feature>
<comment type="caution">
    <text evidence="6">The sequence shown here is derived from an EMBL/GenBank/DDBJ whole genome shotgun (WGS) entry which is preliminary data.</text>
</comment>
<dbReference type="PROSITE" id="PS51207">
    <property type="entry name" value="PXA"/>
    <property type="match status" value="1"/>
</dbReference>
<evidence type="ECO:0000256" key="1">
    <source>
        <dbReference type="ARBA" id="ARBA00004496"/>
    </source>
</evidence>
<dbReference type="InterPro" id="IPR003114">
    <property type="entry name" value="Phox_assoc"/>
</dbReference>
<keyword evidence="2" id="KW-0963">Cytoplasm</keyword>
<evidence type="ECO:0000313" key="6">
    <source>
        <dbReference type="EMBL" id="KAL0917590.1"/>
    </source>
</evidence>
<dbReference type="Pfam" id="PF02194">
    <property type="entry name" value="PXA"/>
    <property type="match status" value="1"/>
</dbReference>
<dbReference type="SMART" id="SM00312">
    <property type="entry name" value="PX"/>
    <property type="match status" value="1"/>
</dbReference>
<evidence type="ECO:0000313" key="7">
    <source>
        <dbReference type="Proteomes" id="UP001552299"/>
    </source>
</evidence>
<dbReference type="Pfam" id="PF00787">
    <property type="entry name" value="PX"/>
    <property type="match status" value="1"/>
</dbReference>
<dbReference type="AlphaFoldDB" id="A0ABD0UXR5"/>
<comment type="subcellular location">
    <subcellularLocation>
        <location evidence="1">Cytoplasm</location>
    </subcellularLocation>
</comment>
<evidence type="ECO:0000259" key="4">
    <source>
        <dbReference type="PROSITE" id="PS50195"/>
    </source>
</evidence>
<dbReference type="Proteomes" id="UP001552299">
    <property type="component" value="Unassembled WGS sequence"/>
</dbReference>
<dbReference type="CDD" id="cd06872">
    <property type="entry name" value="PX_SNX19_like_plant"/>
    <property type="match status" value="1"/>
</dbReference>
<dbReference type="InterPro" id="IPR051837">
    <property type="entry name" value="SortingNexin/PXDomain-PKLike"/>
</dbReference>
<feature type="compositionally biased region" description="Polar residues" evidence="3">
    <location>
        <begin position="468"/>
        <end position="482"/>
    </location>
</feature>
<accession>A0ABD0UXR5</accession>
<dbReference type="GO" id="GO:0016020">
    <property type="term" value="C:membrane"/>
    <property type="evidence" value="ECO:0007669"/>
    <property type="project" value="UniProtKB-ARBA"/>
</dbReference>
<evidence type="ECO:0000256" key="2">
    <source>
        <dbReference type="ARBA" id="ARBA00022490"/>
    </source>
</evidence>
<keyword evidence="7" id="KW-1185">Reference proteome</keyword>
<organism evidence="6 7">
    <name type="scientific">Dendrobium thyrsiflorum</name>
    <name type="common">Pinecone-like raceme dendrobium</name>
    <name type="synonym">Orchid</name>
    <dbReference type="NCBI Taxonomy" id="117978"/>
    <lineage>
        <taxon>Eukaryota</taxon>
        <taxon>Viridiplantae</taxon>
        <taxon>Streptophyta</taxon>
        <taxon>Embryophyta</taxon>
        <taxon>Tracheophyta</taxon>
        <taxon>Spermatophyta</taxon>
        <taxon>Magnoliopsida</taxon>
        <taxon>Liliopsida</taxon>
        <taxon>Asparagales</taxon>
        <taxon>Orchidaceae</taxon>
        <taxon>Epidendroideae</taxon>
        <taxon>Malaxideae</taxon>
        <taxon>Dendrobiinae</taxon>
        <taxon>Dendrobium</taxon>
    </lineage>
</organism>
<dbReference type="InterPro" id="IPR001683">
    <property type="entry name" value="PX_dom"/>
</dbReference>
<dbReference type="InterPro" id="IPR013937">
    <property type="entry name" value="Sorting_nexin_C"/>
</dbReference>
<feature type="domain" description="PX" evidence="4">
    <location>
        <begin position="528"/>
        <end position="640"/>
    </location>
</feature>
<evidence type="ECO:0000256" key="3">
    <source>
        <dbReference type="SAM" id="MobiDB-lite"/>
    </source>
</evidence>
<protein>
    <submittedName>
        <fullName evidence="6">Uncharacterized protein</fullName>
    </submittedName>
</protein>
<dbReference type="SMART" id="SM00313">
    <property type="entry name" value="PXA"/>
    <property type="match status" value="1"/>
</dbReference>
<feature type="region of interest" description="Disordered" evidence="3">
    <location>
        <begin position="450"/>
        <end position="486"/>
    </location>
</feature>
<dbReference type="PANTHER" id="PTHR22999:SF23">
    <property type="entry name" value="SORTING NEXIN-16"/>
    <property type="match status" value="1"/>
</dbReference>
<name>A0ABD0UXR5_DENTH</name>
<dbReference type="Pfam" id="PF08628">
    <property type="entry name" value="Nexin_C"/>
    <property type="match status" value="1"/>
</dbReference>
<gene>
    <name evidence="6" type="ORF">M5K25_012663</name>
</gene>
<dbReference type="PROSITE" id="PS50195">
    <property type="entry name" value="PX"/>
    <property type="match status" value="1"/>
</dbReference>
<dbReference type="InterPro" id="IPR036871">
    <property type="entry name" value="PX_dom_sf"/>
</dbReference>